<evidence type="ECO:0000256" key="1">
    <source>
        <dbReference type="SAM" id="MobiDB-lite"/>
    </source>
</evidence>
<name>A0AAW1XXB5_RUBAR</name>
<evidence type="ECO:0000313" key="3">
    <source>
        <dbReference type="Proteomes" id="UP001457282"/>
    </source>
</evidence>
<evidence type="ECO:0000313" key="2">
    <source>
        <dbReference type="EMBL" id="KAK9940720.1"/>
    </source>
</evidence>
<feature type="region of interest" description="Disordered" evidence="1">
    <location>
        <begin position="49"/>
        <end position="70"/>
    </location>
</feature>
<reference evidence="2 3" key="1">
    <citation type="journal article" date="2023" name="G3 (Bethesda)">
        <title>A chromosome-length genome assembly and annotation of blackberry (Rubus argutus, cv. 'Hillquist').</title>
        <authorList>
            <person name="Bruna T."/>
            <person name="Aryal R."/>
            <person name="Dudchenko O."/>
            <person name="Sargent D.J."/>
            <person name="Mead D."/>
            <person name="Buti M."/>
            <person name="Cavallini A."/>
            <person name="Hytonen T."/>
            <person name="Andres J."/>
            <person name="Pham M."/>
            <person name="Weisz D."/>
            <person name="Mascagni F."/>
            <person name="Usai G."/>
            <person name="Natali L."/>
            <person name="Bassil N."/>
            <person name="Fernandez G.E."/>
            <person name="Lomsadze A."/>
            <person name="Armour M."/>
            <person name="Olukolu B."/>
            <person name="Poorten T."/>
            <person name="Britton C."/>
            <person name="Davik J."/>
            <person name="Ashrafi H."/>
            <person name="Aiden E.L."/>
            <person name="Borodovsky M."/>
            <person name="Worthington M."/>
        </authorList>
    </citation>
    <scope>NUCLEOTIDE SEQUENCE [LARGE SCALE GENOMIC DNA]</scope>
    <source>
        <strain evidence="2">PI 553951</strain>
    </source>
</reference>
<proteinExistence type="predicted"/>
<keyword evidence="3" id="KW-1185">Reference proteome</keyword>
<dbReference type="EMBL" id="JBEDUW010000003">
    <property type="protein sequence ID" value="KAK9940720.1"/>
    <property type="molecule type" value="Genomic_DNA"/>
</dbReference>
<organism evidence="2 3">
    <name type="scientific">Rubus argutus</name>
    <name type="common">Southern blackberry</name>
    <dbReference type="NCBI Taxonomy" id="59490"/>
    <lineage>
        <taxon>Eukaryota</taxon>
        <taxon>Viridiplantae</taxon>
        <taxon>Streptophyta</taxon>
        <taxon>Embryophyta</taxon>
        <taxon>Tracheophyta</taxon>
        <taxon>Spermatophyta</taxon>
        <taxon>Magnoliopsida</taxon>
        <taxon>eudicotyledons</taxon>
        <taxon>Gunneridae</taxon>
        <taxon>Pentapetalae</taxon>
        <taxon>rosids</taxon>
        <taxon>fabids</taxon>
        <taxon>Rosales</taxon>
        <taxon>Rosaceae</taxon>
        <taxon>Rosoideae</taxon>
        <taxon>Rosoideae incertae sedis</taxon>
        <taxon>Rubus</taxon>
    </lineage>
</organism>
<dbReference type="AlphaFoldDB" id="A0AAW1XXB5"/>
<dbReference type="Proteomes" id="UP001457282">
    <property type="component" value="Unassembled WGS sequence"/>
</dbReference>
<feature type="compositionally biased region" description="Gly residues" evidence="1">
    <location>
        <begin position="60"/>
        <end position="70"/>
    </location>
</feature>
<sequence>MAWDDGAAATVDRRAEETATVQLEQAVGFTGRWQWRRRRAAAWCGAQRRRRRAWAEGRKPGGGLRRNGRP</sequence>
<protein>
    <submittedName>
        <fullName evidence="2">Uncharacterized protein</fullName>
    </submittedName>
</protein>
<accession>A0AAW1XXB5</accession>
<comment type="caution">
    <text evidence="2">The sequence shown here is derived from an EMBL/GenBank/DDBJ whole genome shotgun (WGS) entry which is preliminary data.</text>
</comment>
<gene>
    <name evidence="2" type="ORF">M0R45_017363</name>
</gene>